<dbReference type="OrthoDB" id="9797715at2"/>
<dbReference type="InterPro" id="IPR036878">
    <property type="entry name" value="Glu_permease_IIB"/>
</dbReference>
<dbReference type="EMBL" id="CP001737">
    <property type="protein sequence ID" value="ACV77298.1"/>
    <property type="molecule type" value="Genomic_DNA"/>
</dbReference>
<dbReference type="Gene3D" id="3.30.1360.60">
    <property type="entry name" value="Glucose permease domain IIB"/>
    <property type="match status" value="1"/>
</dbReference>
<dbReference type="InterPro" id="IPR018113">
    <property type="entry name" value="PTrfase_EIIB_Cys"/>
</dbReference>
<dbReference type="Proteomes" id="UP000002218">
    <property type="component" value="Chromosome"/>
</dbReference>
<dbReference type="SUPFAM" id="SSF55604">
    <property type="entry name" value="Glucose permease domain IIB"/>
    <property type="match status" value="1"/>
</dbReference>
<reference evidence="9" key="1">
    <citation type="submission" date="2009-09" db="EMBL/GenBank/DDBJ databases">
        <title>The complete genome of Nakamurella multipartita DSM 44233.</title>
        <authorList>
            <consortium name="US DOE Joint Genome Institute (JGI-PGF)"/>
            <person name="Lucas S."/>
            <person name="Copeland A."/>
            <person name="Lapidus A."/>
            <person name="Glavina del Rio T."/>
            <person name="Dalin E."/>
            <person name="Tice H."/>
            <person name="Bruce D."/>
            <person name="Goodwin L."/>
            <person name="Pitluck S."/>
            <person name="Kyrpides N."/>
            <person name="Mavromatis K."/>
            <person name="Ivanova N."/>
            <person name="Ovchinnikova G."/>
            <person name="Sims D."/>
            <person name="Meincke L."/>
            <person name="Brettin T."/>
            <person name="Detter J.C."/>
            <person name="Han C."/>
            <person name="Larimer F."/>
            <person name="Land M."/>
            <person name="Hauser L."/>
            <person name="Markowitz V."/>
            <person name="Cheng J.-F."/>
            <person name="Hugenholtz P."/>
            <person name="Woyke T."/>
            <person name="Wu D."/>
            <person name="Klenk H.-P."/>
            <person name="Eisen J.A."/>
        </authorList>
    </citation>
    <scope>NUCLEOTIDE SEQUENCE [LARGE SCALE GENOMIC DNA]</scope>
    <source>
        <strain evidence="9">ATCC 700099 / DSM 44233 / CIP 104796 / JCM 9543 / NBRC 105858 / Y-104</strain>
    </source>
</reference>
<evidence type="ECO:0000256" key="4">
    <source>
        <dbReference type="ARBA" id="ARBA00022683"/>
    </source>
</evidence>
<dbReference type="RefSeq" id="WP_015746213.1">
    <property type="nucleotide sequence ID" value="NC_013235.1"/>
</dbReference>
<dbReference type="HOGENOM" id="CLU_012312_8_5_11"/>
<evidence type="ECO:0000256" key="1">
    <source>
        <dbReference type="ARBA" id="ARBA00022448"/>
    </source>
</evidence>
<keyword evidence="1" id="KW-0813">Transport</keyword>
<keyword evidence="9" id="KW-1185">Reference proteome</keyword>
<evidence type="ECO:0000313" key="9">
    <source>
        <dbReference type="Proteomes" id="UP000002218"/>
    </source>
</evidence>
<dbReference type="InterPro" id="IPR050558">
    <property type="entry name" value="PTS_Sugar-Specific_Components"/>
</dbReference>
<dbReference type="InterPro" id="IPR001996">
    <property type="entry name" value="PTS_IIB_1"/>
</dbReference>
<dbReference type="PANTHER" id="PTHR30175:SF1">
    <property type="entry name" value="PTS SYSTEM ARBUTIN-, CELLOBIOSE-, AND SALICIN-SPECIFIC EIIBC COMPONENT-RELATED"/>
    <property type="match status" value="1"/>
</dbReference>
<dbReference type="AlphaFoldDB" id="C8XAD3"/>
<keyword evidence="3 8" id="KW-0808">Transferase</keyword>
<accession>C8XAD3</accession>
<evidence type="ECO:0000259" key="7">
    <source>
        <dbReference type="PROSITE" id="PS51098"/>
    </source>
</evidence>
<dbReference type="eggNOG" id="COG1264">
    <property type="taxonomic scope" value="Bacteria"/>
</dbReference>
<keyword evidence="4" id="KW-0598">Phosphotransferase system</keyword>
<evidence type="ECO:0000313" key="8">
    <source>
        <dbReference type="EMBL" id="ACV77298.1"/>
    </source>
</evidence>
<dbReference type="GO" id="GO:0008982">
    <property type="term" value="F:protein-N(PI)-phosphohistidine-sugar phosphotransferase activity"/>
    <property type="evidence" value="ECO:0007669"/>
    <property type="project" value="InterPro"/>
</dbReference>
<dbReference type="GO" id="GO:0009401">
    <property type="term" value="P:phosphoenolpyruvate-dependent sugar phosphotransferase system"/>
    <property type="evidence" value="ECO:0007669"/>
    <property type="project" value="UniProtKB-KW"/>
</dbReference>
<gene>
    <name evidence="8" type="ordered locus">Namu_0887</name>
</gene>
<dbReference type="STRING" id="479431.Namu_0887"/>
<evidence type="ECO:0000256" key="2">
    <source>
        <dbReference type="ARBA" id="ARBA00022597"/>
    </source>
</evidence>
<name>C8XAD3_NAKMY</name>
<dbReference type="GO" id="GO:0016301">
    <property type="term" value="F:kinase activity"/>
    <property type="evidence" value="ECO:0007669"/>
    <property type="project" value="UniProtKB-KW"/>
</dbReference>
<keyword evidence="2" id="KW-0762">Sugar transport</keyword>
<protein>
    <submittedName>
        <fullName evidence="8">Phosphotransferase system PTS EIIB protein</fullName>
    </submittedName>
</protein>
<keyword evidence="5" id="KW-0418">Kinase</keyword>
<evidence type="ECO:0000256" key="5">
    <source>
        <dbReference type="ARBA" id="ARBA00022777"/>
    </source>
</evidence>
<feature type="active site" description="Phosphocysteine intermediate; for EIIB activity" evidence="6">
    <location>
        <position position="23"/>
    </location>
</feature>
<organism evidence="8 9">
    <name type="scientific">Nakamurella multipartita (strain ATCC 700099 / DSM 44233 / CIP 104796 / JCM 9543 / NBRC 105858 / Y-104)</name>
    <name type="common">Microsphaera multipartita</name>
    <dbReference type="NCBI Taxonomy" id="479431"/>
    <lineage>
        <taxon>Bacteria</taxon>
        <taxon>Bacillati</taxon>
        <taxon>Actinomycetota</taxon>
        <taxon>Actinomycetes</taxon>
        <taxon>Nakamurellales</taxon>
        <taxon>Nakamurellaceae</taxon>
        <taxon>Nakamurella</taxon>
    </lineage>
</organism>
<feature type="domain" description="PTS EIIB type-1" evidence="7">
    <location>
        <begin position="1"/>
        <end position="79"/>
    </location>
</feature>
<evidence type="ECO:0000256" key="6">
    <source>
        <dbReference type="PROSITE-ProRule" id="PRU00421"/>
    </source>
</evidence>
<dbReference type="Pfam" id="PF00367">
    <property type="entry name" value="PTS_EIIB"/>
    <property type="match status" value="1"/>
</dbReference>
<dbReference type="InParanoid" id="C8XAD3"/>
<reference evidence="8 9" key="2">
    <citation type="journal article" date="2010" name="Stand. Genomic Sci.">
        <title>Complete genome sequence of Nakamurella multipartita type strain (Y-104).</title>
        <authorList>
            <person name="Tice H."/>
            <person name="Mayilraj S."/>
            <person name="Sims D."/>
            <person name="Lapidus A."/>
            <person name="Nolan M."/>
            <person name="Lucas S."/>
            <person name="Glavina Del Rio T."/>
            <person name="Copeland A."/>
            <person name="Cheng J.F."/>
            <person name="Meincke L."/>
            <person name="Bruce D."/>
            <person name="Goodwin L."/>
            <person name="Pitluck S."/>
            <person name="Ivanova N."/>
            <person name="Mavromatis K."/>
            <person name="Ovchinnikova G."/>
            <person name="Pati A."/>
            <person name="Chen A."/>
            <person name="Palaniappan K."/>
            <person name="Land M."/>
            <person name="Hauser L."/>
            <person name="Chang Y.J."/>
            <person name="Jeffries C.D."/>
            <person name="Detter J.C."/>
            <person name="Brettin T."/>
            <person name="Rohde M."/>
            <person name="Goker M."/>
            <person name="Bristow J."/>
            <person name="Eisen J.A."/>
            <person name="Markowitz V."/>
            <person name="Hugenholtz P."/>
            <person name="Kyrpides N.C."/>
            <person name="Klenk H.P."/>
            <person name="Chen F."/>
        </authorList>
    </citation>
    <scope>NUCLEOTIDE SEQUENCE [LARGE SCALE GENOMIC DNA]</scope>
    <source>
        <strain evidence="9">ATCC 700099 / DSM 44233 / CIP 104796 / JCM 9543 / NBRC 105858 / Y-104</strain>
    </source>
</reference>
<dbReference type="PROSITE" id="PS51098">
    <property type="entry name" value="PTS_EIIB_TYPE_1"/>
    <property type="match status" value="1"/>
</dbReference>
<sequence>MSLAQELLAAVGGRENVASLTRCWARLRFELHDTDLVDEAAVAAQDQVAIAVHQRGQYQIALRSGLLETFDELTVLLRR</sequence>
<dbReference type="PANTHER" id="PTHR30175">
    <property type="entry name" value="PHOSPHOTRANSFERASE SYSTEM TRANSPORT PROTEIN"/>
    <property type="match status" value="1"/>
</dbReference>
<evidence type="ECO:0000256" key="3">
    <source>
        <dbReference type="ARBA" id="ARBA00022679"/>
    </source>
</evidence>
<proteinExistence type="predicted"/>
<dbReference type="KEGG" id="nml:Namu_0887"/>